<proteinExistence type="inferred from homology"/>
<dbReference type="InterPro" id="IPR016082">
    <property type="entry name" value="Ribosomal_uL30_ferredoxin-like"/>
</dbReference>
<keyword evidence="2" id="KW-0689">Ribosomal protein</keyword>
<organism evidence="6 7">
    <name type="scientific">Australozyma saopauloensis</name>
    <dbReference type="NCBI Taxonomy" id="291208"/>
    <lineage>
        <taxon>Eukaryota</taxon>
        <taxon>Fungi</taxon>
        <taxon>Dikarya</taxon>
        <taxon>Ascomycota</taxon>
        <taxon>Saccharomycotina</taxon>
        <taxon>Pichiomycetes</taxon>
        <taxon>Metschnikowiaceae</taxon>
        <taxon>Australozyma</taxon>
    </lineage>
</organism>
<dbReference type="Gene3D" id="3.30.1390.20">
    <property type="entry name" value="Ribosomal protein L30, ferredoxin-like fold domain"/>
    <property type="match status" value="1"/>
</dbReference>
<evidence type="ECO:0000256" key="3">
    <source>
        <dbReference type="ARBA" id="ARBA00023274"/>
    </source>
</evidence>
<accession>A0AAX4H689</accession>
<dbReference type="EMBL" id="CP138894">
    <property type="protein sequence ID" value="WPK23769.1"/>
    <property type="molecule type" value="Genomic_DNA"/>
</dbReference>
<name>A0AAX4H689_9ASCO</name>
<dbReference type="GO" id="GO:0006412">
    <property type="term" value="P:translation"/>
    <property type="evidence" value="ECO:0007669"/>
    <property type="project" value="InterPro"/>
</dbReference>
<dbReference type="GeneID" id="88172083"/>
<sequence>MSSPQMFYRIKQLRSTIGLGPNIRKNIEALGLRKRDQVVYQAVSVATAHKLRLVKELVSIELLPENEIEERSKADRPKWPKGFEKIGQY</sequence>
<dbReference type="Pfam" id="PF00327">
    <property type="entry name" value="Ribosomal_L30"/>
    <property type="match status" value="1"/>
</dbReference>
<gene>
    <name evidence="6" type="ORF">PUMCH_001015</name>
</gene>
<dbReference type="RefSeq" id="XP_062876155.1">
    <property type="nucleotide sequence ID" value="XM_063020085.1"/>
</dbReference>
<evidence type="ECO:0000256" key="2">
    <source>
        <dbReference type="ARBA" id="ARBA00022980"/>
    </source>
</evidence>
<dbReference type="CDD" id="cd01658">
    <property type="entry name" value="Ribosomal_L30"/>
    <property type="match status" value="1"/>
</dbReference>
<evidence type="ECO:0000313" key="7">
    <source>
        <dbReference type="Proteomes" id="UP001338582"/>
    </source>
</evidence>
<dbReference type="GO" id="GO:0003735">
    <property type="term" value="F:structural constituent of ribosome"/>
    <property type="evidence" value="ECO:0007669"/>
    <property type="project" value="InterPro"/>
</dbReference>
<dbReference type="AlphaFoldDB" id="A0AAX4H689"/>
<dbReference type="SUPFAM" id="SSF55129">
    <property type="entry name" value="Ribosomal protein L30p/L7e"/>
    <property type="match status" value="1"/>
</dbReference>
<keyword evidence="7" id="KW-1185">Reference proteome</keyword>
<keyword evidence="3" id="KW-0687">Ribonucleoprotein</keyword>
<reference evidence="6 7" key="1">
    <citation type="submission" date="2023-10" db="EMBL/GenBank/DDBJ databases">
        <title>Draft Genome Sequence of Candida saopaulonensis from a very Premature Infant with Sepsis.</title>
        <authorList>
            <person name="Ning Y."/>
            <person name="Dai R."/>
            <person name="Xiao M."/>
            <person name="Xu Y."/>
            <person name="Yan Q."/>
            <person name="Zhang L."/>
        </authorList>
    </citation>
    <scope>NUCLEOTIDE SEQUENCE [LARGE SCALE GENOMIC DNA]</scope>
    <source>
        <strain evidence="6 7">19XY460</strain>
    </source>
</reference>
<comment type="similarity">
    <text evidence="1">Belongs to the universal ribosomal protein uL30 family.</text>
</comment>
<dbReference type="InterPro" id="IPR005996">
    <property type="entry name" value="Ribosomal_uL30_bac-type"/>
</dbReference>
<dbReference type="GO" id="GO:0015934">
    <property type="term" value="C:large ribosomal subunit"/>
    <property type="evidence" value="ECO:0007669"/>
    <property type="project" value="InterPro"/>
</dbReference>
<evidence type="ECO:0000313" key="6">
    <source>
        <dbReference type="EMBL" id="WPK23769.1"/>
    </source>
</evidence>
<dbReference type="KEGG" id="asau:88172083"/>
<evidence type="ECO:0000256" key="4">
    <source>
        <dbReference type="ARBA" id="ARBA00035281"/>
    </source>
</evidence>
<evidence type="ECO:0000256" key="1">
    <source>
        <dbReference type="ARBA" id="ARBA00007594"/>
    </source>
</evidence>
<evidence type="ECO:0000259" key="5">
    <source>
        <dbReference type="Pfam" id="PF00327"/>
    </source>
</evidence>
<dbReference type="InterPro" id="IPR036919">
    <property type="entry name" value="Ribo_uL30_ferredoxin-like_sf"/>
</dbReference>
<feature type="domain" description="Large ribosomal subunit protein uL30-like ferredoxin-like fold" evidence="5">
    <location>
        <begin position="8"/>
        <end position="58"/>
    </location>
</feature>
<protein>
    <recommendedName>
        <fullName evidence="4">Large ribosomal subunit protein uL30m</fullName>
    </recommendedName>
</protein>
<dbReference type="Proteomes" id="UP001338582">
    <property type="component" value="Chromosome 1"/>
</dbReference>